<evidence type="ECO:0000256" key="8">
    <source>
        <dbReference type="SAM" id="MobiDB-lite"/>
    </source>
</evidence>
<name>A0A9P9YV75_9MUSC</name>
<evidence type="ECO:0000313" key="13">
    <source>
        <dbReference type="Proteomes" id="UP001059596"/>
    </source>
</evidence>
<dbReference type="AlphaFoldDB" id="A0A9P9YV75"/>
<organism evidence="12 13">
    <name type="scientific">Drosophila gunungcola</name>
    <name type="common">fruit fly</name>
    <dbReference type="NCBI Taxonomy" id="103775"/>
    <lineage>
        <taxon>Eukaryota</taxon>
        <taxon>Metazoa</taxon>
        <taxon>Ecdysozoa</taxon>
        <taxon>Arthropoda</taxon>
        <taxon>Hexapoda</taxon>
        <taxon>Insecta</taxon>
        <taxon>Pterygota</taxon>
        <taxon>Neoptera</taxon>
        <taxon>Endopterygota</taxon>
        <taxon>Diptera</taxon>
        <taxon>Brachycera</taxon>
        <taxon>Muscomorpha</taxon>
        <taxon>Ephydroidea</taxon>
        <taxon>Drosophilidae</taxon>
        <taxon>Drosophila</taxon>
        <taxon>Sophophora</taxon>
    </lineage>
</organism>
<dbReference type="InterPro" id="IPR014014">
    <property type="entry name" value="RNA_helicase_DEAD_Q_motif"/>
</dbReference>
<dbReference type="GO" id="GO:0031047">
    <property type="term" value="P:regulatory ncRNA-mediated gene silencing"/>
    <property type="evidence" value="ECO:0007669"/>
    <property type="project" value="UniProtKB-ARBA"/>
</dbReference>
<feature type="domain" description="DEAD-box RNA helicase Q" evidence="11">
    <location>
        <begin position="757"/>
        <end position="785"/>
    </location>
</feature>
<feature type="compositionally biased region" description="Basic and acidic residues" evidence="8">
    <location>
        <begin position="663"/>
        <end position="695"/>
    </location>
</feature>
<feature type="short sequence motif" description="Q motif" evidence="7">
    <location>
        <begin position="757"/>
        <end position="785"/>
    </location>
</feature>
<dbReference type="GO" id="GO:0005524">
    <property type="term" value="F:ATP binding"/>
    <property type="evidence" value="ECO:0007669"/>
    <property type="project" value="UniProtKB-KW"/>
</dbReference>
<feature type="region of interest" description="Disordered" evidence="8">
    <location>
        <begin position="1"/>
        <end position="110"/>
    </location>
</feature>
<keyword evidence="3" id="KW-0378">Hydrolase</keyword>
<reference evidence="12" key="1">
    <citation type="journal article" date="2023" name="Genome Biol. Evol.">
        <title>Long-read-based Genome Assembly of Drosophila gunungcola Reveals Fewer Chemosensory Genes in Flower-breeding Species.</title>
        <authorList>
            <person name="Negi A."/>
            <person name="Liao B.Y."/>
            <person name="Yeh S.D."/>
        </authorList>
    </citation>
    <scope>NUCLEOTIDE SEQUENCE</scope>
    <source>
        <strain evidence="12">Sukarami</strain>
    </source>
</reference>
<keyword evidence="2" id="KW-0547">Nucleotide-binding</keyword>
<evidence type="ECO:0000313" key="12">
    <source>
        <dbReference type="EMBL" id="KAI8043304.1"/>
    </source>
</evidence>
<dbReference type="PROSITE" id="PS51192">
    <property type="entry name" value="HELICASE_ATP_BIND_1"/>
    <property type="match status" value="1"/>
</dbReference>
<dbReference type="InterPro" id="IPR001650">
    <property type="entry name" value="Helicase_C-like"/>
</dbReference>
<evidence type="ECO:0000259" key="10">
    <source>
        <dbReference type="PROSITE" id="PS51194"/>
    </source>
</evidence>
<evidence type="ECO:0000256" key="4">
    <source>
        <dbReference type="ARBA" id="ARBA00022806"/>
    </source>
</evidence>
<evidence type="ECO:0000256" key="6">
    <source>
        <dbReference type="ARBA" id="ARBA00047984"/>
    </source>
</evidence>
<dbReference type="FunFam" id="3.40.50.300:FF:000008">
    <property type="entry name" value="ATP-dependent RNA helicase RhlB"/>
    <property type="match status" value="1"/>
</dbReference>
<dbReference type="PROSITE" id="PS51194">
    <property type="entry name" value="HELICASE_CTER"/>
    <property type="match status" value="1"/>
</dbReference>
<comment type="caution">
    <text evidence="12">The sequence shown here is derived from an EMBL/GenBank/DDBJ whole genome shotgun (WGS) entry which is preliminary data.</text>
</comment>
<feature type="domain" description="Helicase ATP-binding" evidence="9">
    <location>
        <begin position="788"/>
        <end position="965"/>
    </location>
</feature>
<dbReference type="InterPro" id="IPR000629">
    <property type="entry name" value="RNA-helicase_DEAD-box_CS"/>
</dbReference>
<proteinExistence type="predicted"/>
<sequence>MLKKRKNAREPSAPTKSAGGGGGGGDWDDTPAAKPQKVVSEWSDDEDKGKSSGGGGGGGGRGGGFRRGGDRDGDGDGGGFRGGRREGGGGGFRGRRHDNEDATDLPPIPSSCDKDVVEAFIDQLDLSKYTTLAKVRELREYLLKAFKDLVNLEWNACKRLDQESREQKVQQIRETAAMMDRFIDDINRLLAEPQVGPGANMIDQFHSLGVNWEANVSQLEMNLPPQIVVPQVPHNRPRQVVGGTEAREGVQVTASLAQQLVDHHQMFRRLYEDPDAVREAAEEPEGNGQEATHLCTYGSTRFRHWLTEDFVLRHEMRSVNFRSPRELATNLNWPISPFSYWLTNPEFRRSIRTCVRRTIISATAAIEPPNRHEADSSRSLQASSLVNVVRHQRSQNQGTPDAVYFSRIAGTLDDETAWSAPGGPGRTSGAGGTGNGSVQIINTSCDYSSCKPTTSFEASTANPTSPTSTSTRSSYCSSTSSASTNSSINTGTTNPPGISQRAVAQYPEILPPVVFDNSGQQQVQQPATTTAVSIEITQEVSLSFSVSGAGMESTAYLPAPVMPSLDIDASADDQIVPFDPTASLPPISSTPINQDPNAVFLGRKLPLEMGPDTTDTYNMLSNMSQPIMPLEIEPAAPLSVSNSLATLSDRAIVTDVQILTLPGDERRGGRGGFNRERGERGEKGEGGERRRRNDDDVNNNNEFGEEGEKKREFYIPPEPSTDVTEIFSTGITSGINFSKYDNIPVKVSGENVPKAIKNFDEAQLRAAIQTNVVKSGYKVPTPIQKVSIPVIADGRDLMACAQTGSGKTAAFLLPILSKLLDEPQEFEIGKPQAVIVSPTRELAIQIFTEARKFGYDSYLKISIVYGGTSFKHQNECITKGCHVLIATPGRLMDFVERTFITFDHTRFVVLDEADRMLDMGFSETMRKFMHHQTMCPDHQTLMFSATFPEEIQRLAGEFLNNYVFVTIGVVGGACSDVQQTIHEVNKFNKRNKLMEILREQADGTIVFVETKRGADFLASFLSETEFPTTSIHGDRLQSQREQALRDFRNGTMKVIIATSVAARGLDIKNVKHVVNFDMPNNIDDYVHRIGRTGRVGNNGRATSFFDPDQDRALASDLIKILEGSGQTVPSFLSEMGGGGGGGYSNRFGGVDVRGRGNAVSDATNAEDDQDWD</sequence>
<feature type="region of interest" description="Disordered" evidence="8">
    <location>
        <begin position="452"/>
        <end position="499"/>
    </location>
</feature>
<dbReference type="Proteomes" id="UP001059596">
    <property type="component" value="Unassembled WGS sequence"/>
</dbReference>
<dbReference type="InterPro" id="IPR027417">
    <property type="entry name" value="P-loop_NTPase"/>
</dbReference>
<dbReference type="FunFam" id="3.40.50.300:FF:000397">
    <property type="entry name" value="Probable ATP-dependent RNA helicase DDX4"/>
    <property type="match status" value="1"/>
</dbReference>
<evidence type="ECO:0000256" key="7">
    <source>
        <dbReference type="PROSITE-ProRule" id="PRU00552"/>
    </source>
</evidence>
<feature type="region of interest" description="Disordered" evidence="8">
    <location>
        <begin position="415"/>
        <end position="435"/>
    </location>
</feature>
<dbReference type="PANTHER" id="PTHR47958">
    <property type="entry name" value="ATP-DEPENDENT RNA HELICASE DBP3"/>
    <property type="match status" value="1"/>
</dbReference>
<dbReference type="SUPFAM" id="SSF52540">
    <property type="entry name" value="P-loop containing nucleoside triphosphate hydrolases"/>
    <property type="match status" value="1"/>
</dbReference>
<evidence type="ECO:0000259" key="11">
    <source>
        <dbReference type="PROSITE" id="PS51195"/>
    </source>
</evidence>
<evidence type="ECO:0000256" key="1">
    <source>
        <dbReference type="ARBA" id="ARBA00012552"/>
    </source>
</evidence>
<accession>A0A9P9YV75</accession>
<dbReference type="InterPro" id="IPR014001">
    <property type="entry name" value="Helicase_ATP-bd"/>
</dbReference>
<feature type="compositionally biased region" description="Low complexity" evidence="8">
    <location>
        <begin position="458"/>
        <end position="496"/>
    </location>
</feature>
<feature type="region of interest" description="Disordered" evidence="8">
    <location>
        <begin position="662"/>
        <end position="718"/>
    </location>
</feature>
<keyword evidence="13" id="KW-1185">Reference proteome</keyword>
<evidence type="ECO:0000259" key="9">
    <source>
        <dbReference type="PROSITE" id="PS51192"/>
    </source>
</evidence>
<dbReference type="Pfam" id="PF00270">
    <property type="entry name" value="DEAD"/>
    <property type="match status" value="1"/>
</dbReference>
<evidence type="ECO:0000256" key="2">
    <source>
        <dbReference type="ARBA" id="ARBA00022741"/>
    </source>
</evidence>
<dbReference type="EMBL" id="JAMKOV010000002">
    <property type="protein sequence ID" value="KAI8043304.1"/>
    <property type="molecule type" value="Genomic_DNA"/>
</dbReference>
<evidence type="ECO:0000256" key="3">
    <source>
        <dbReference type="ARBA" id="ARBA00022801"/>
    </source>
</evidence>
<keyword evidence="4" id="KW-0347">Helicase</keyword>
<dbReference type="PROSITE" id="PS00039">
    <property type="entry name" value="DEAD_ATP_HELICASE"/>
    <property type="match status" value="1"/>
</dbReference>
<dbReference type="GO" id="GO:0003676">
    <property type="term" value="F:nucleic acid binding"/>
    <property type="evidence" value="ECO:0007669"/>
    <property type="project" value="InterPro"/>
</dbReference>
<dbReference type="Gene3D" id="3.40.50.300">
    <property type="entry name" value="P-loop containing nucleotide triphosphate hydrolases"/>
    <property type="match status" value="2"/>
</dbReference>
<feature type="compositionally biased region" description="Gly residues" evidence="8">
    <location>
        <begin position="422"/>
        <end position="435"/>
    </location>
</feature>
<protein>
    <recommendedName>
        <fullName evidence="1">RNA helicase</fullName>
        <ecNumber evidence="1">3.6.4.13</ecNumber>
    </recommendedName>
</protein>
<gene>
    <name evidence="12" type="ORF">M5D96_004633</name>
</gene>
<dbReference type="SMART" id="SM00487">
    <property type="entry name" value="DEXDc"/>
    <property type="match status" value="1"/>
</dbReference>
<dbReference type="InterPro" id="IPR011545">
    <property type="entry name" value="DEAD/DEAH_box_helicase_dom"/>
</dbReference>
<dbReference type="GO" id="GO:0003724">
    <property type="term" value="F:RNA helicase activity"/>
    <property type="evidence" value="ECO:0007669"/>
    <property type="project" value="UniProtKB-EC"/>
</dbReference>
<dbReference type="GO" id="GO:0016787">
    <property type="term" value="F:hydrolase activity"/>
    <property type="evidence" value="ECO:0007669"/>
    <property type="project" value="UniProtKB-KW"/>
</dbReference>
<comment type="catalytic activity">
    <reaction evidence="6">
        <text>ATP + H2O = ADP + phosphate + H(+)</text>
        <dbReference type="Rhea" id="RHEA:13065"/>
        <dbReference type="ChEBI" id="CHEBI:15377"/>
        <dbReference type="ChEBI" id="CHEBI:15378"/>
        <dbReference type="ChEBI" id="CHEBI:30616"/>
        <dbReference type="ChEBI" id="CHEBI:43474"/>
        <dbReference type="ChEBI" id="CHEBI:456216"/>
        <dbReference type="EC" id="3.6.4.13"/>
    </reaction>
</comment>
<keyword evidence="5" id="KW-0067">ATP-binding</keyword>
<dbReference type="CDD" id="cd18787">
    <property type="entry name" value="SF2_C_DEAD"/>
    <property type="match status" value="1"/>
</dbReference>
<feature type="compositionally biased region" description="Gly residues" evidence="8">
    <location>
        <begin position="51"/>
        <end position="66"/>
    </location>
</feature>
<dbReference type="PROSITE" id="PS51195">
    <property type="entry name" value="Q_MOTIF"/>
    <property type="match status" value="1"/>
</dbReference>
<evidence type="ECO:0000256" key="5">
    <source>
        <dbReference type="ARBA" id="ARBA00022840"/>
    </source>
</evidence>
<dbReference type="SMART" id="SM00490">
    <property type="entry name" value="HELICc"/>
    <property type="match status" value="1"/>
</dbReference>
<dbReference type="EC" id="3.6.4.13" evidence="1"/>
<dbReference type="Pfam" id="PF00271">
    <property type="entry name" value="Helicase_C"/>
    <property type="match status" value="1"/>
</dbReference>
<feature type="domain" description="Helicase C-terminal" evidence="10">
    <location>
        <begin position="989"/>
        <end position="1136"/>
    </location>
</feature>